<dbReference type="GO" id="GO:0006979">
    <property type="term" value="P:response to oxidative stress"/>
    <property type="evidence" value="ECO:0007669"/>
    <property type="project" value="InterPro"/>
</dbReference>
<sequence length="832" mass="92263">MPYKNQANQPKPGEALIQSAGYTHVSQIGSAADLPTLSNFPLWRKIAQTEETLGTVSNYLFARGGQHGDYSNYEDSALTDPKPPTSLIYLIIQQILAGTVPSNLVLTKNILTSIGNPFNDRNFQLEQVVAFLARTGRKRHQGPNKFVNAIQGQFINLLWTDLPHPPTTNLDPKHRFRTPDGRDNNLTGLPMLGAANQPYSRSVKPVHPVPAGMAEPEEIFDAILRRPSGFEGFTPHPAQVSSLFFGFANLIIHDLFWSNNGPEVKTCDGSESKEGSEGAPTGGTSNQWQNKTSSYASLDPLYGTNAKEQWQIRDKSQLGRGLLHNDTFSSNRLLLMPPSSSALLVLFSRNHNRAARKVLELNERGAWQSDLSQLTPEQLQQQDDEIFGTARHINCAYYAGIILSDYLQAILNTTQVDSNWALDPRAPIKNLLGSTPKATGNSVSVEFNVLYRWHSAVSWSQTQWMEDKFSKALPSRNWDEMTGAHLAKASALLQKELNAEAGSDPRNWKLSKYETSVPEEGPPELTSEGVYERDAESGKFRDEDIARILRDSTNEVAGTFGARHVPAAMKWIECQGMRTARDVWKLCTLNEFREFIGLKKHDTFEQWNSDPSVASAMADLVGHPANIPLHVGLNGEESKKPTVGSGVCLPYTISRAILSDASKHSLSVSNPNEVVSDDSLLRYKVSLVRGDRFFTDSASADVMTDWGLNEVQPDPQNDRINMFTTISHYSVNRFLSPFLTLPSADNIDFFSVPFVVPKHSYSNMQRIGFQKALNYSLNPPPPSNVGFEQVQNGGKTMVCEMSDTSEVEVQRMGLIFGLASLFANLLDSSVLW</sequence>
<dbReference type="EMBL" id="GL883109">
    <property type="protein sequence ID" value="EGG06327.1"/>
    <property type="molecule type" value="Genomic_DNA"/>
</dbReference>
<evidence type="ECO:0000256" key="2">
    <source>
        <dbReference type="ARBA" id="ARBA00022964"/>
    </source>
</evidence>
<dbReference type="InterPro" id="IPR019791">
    <property type="entry name" value="Haem_peroxidase_animal"/>
</dbReference>
<dbReference type="AlphaFoldDB" id="F4RMS7"/>
<dbReference type="GO" id="GO:0004601">
    <property type="term" value="F:peroxidase activity"/>
    <property type="evidence" value="ECO:0007669"/>
    <property type="project" value="InterPro"/>
</dbReference>
<keyword evidence="5" id="KW-0349">Heme</keyword>
<keyword evidence="4 5" id="KW-0408">Iron</keyword>
<evidence type="ECO:0000256" key="5">
    <source>
        <dbReference type="PIRSR" id="PIRSR619791-2"/>
    </source>
</evidence>
<dbReference type="GO" id="GO:0046872">
    <property type="term" value="F:metal ion binding"/>
    <property type="evidence" value="ECO:0007669"/>
    <property type="project" value="UniProtKB-KW"/>
</dbReference>
<dbReference type="Proteomes" id="UP000001072">
    <property type="component" value="Unassembled WGS sequence"/>
</dbReference>
<gene>
    <name evidence="7" type="ORF">MELLADRAFT_106834</name>
</gene>
<dbReference type="Gene3D" id="1.10.640.10">
    <property type="entry name" value="Haem peroxidase domain superfamily, animal type"/>
    <property type="match status" value="1"/>
</dbReference>
<dbReference type="SUPFAM" id="SSF48113">
    <property type="entry name" value="Heme-dependent peroxidases"/>
    <property type="match status" value="1"/>
</dbReference>
<feature type="region of interest" description="Disordered" evidence="6">
    <location>
        <begin position="513"/>
        <end position="533"/>
    </location>
</feature>
<keyword evidence="3" id="KW-0560">Oxidoreductase</keyword>
<dbReference type="HOGENOM" id="CLU_002329_2_0_1"/>
<dbReference type="KEGG" id="mlr:MELLADRAFT_106834"/>
<dbReference type="GO" id="GO:0051213">
    <property type="term" value="F:dioxygenase activity"/>
    <property type="evidence" value="ECO:0007669"/>
    <property type="project" value="UniProtKB-KW"/>
</dbReference>
<dbReference type="InterPro" id="IPR037120">
    <property type="entry name" value="Haem_peroxidase_sf_animal"/>
</dbReference>
<dbReference type="InterPro" id="IPR010255">
    <property type="entry name" value="Haem_peroxidase_sf"/>
</dbReference>
<name>F4RMS7_MELLP</name>
<dbReference type="PANTHER" id="PTHR11903">
    <property type="entry name" value="PROSTAGLANDIN G/H SYNTHASE"/>
    <property type="match status" value="1"/>
</dbReference>
<organism evidence="8">
    <name type="scientific">Melampsora larici-populina (strain 98AG31 / pathotype 3-4-7)</name>
    <name type="common">Poplar leaf rust fungus</name>
    <dbReference type="NCBI Taxonomy" id="747676"/>
    <lineage>
        <taxon>Eukaryota</taxon>
        <taxon>Fungi</taxon>
        <taxon>Dikarya</taxon>
        <taxon>Basidiomycota</taxon>
        <taxon>Pucciniomycotina</taxon>
        <taxon>Pucciniomycetes</taxon>
        <taxon>Pucciniales</taxon>
        <taxon>Melampsoraceae</taxon>
        <taxon>Melampsora</taxon>
    </lineage>
</organism>
<dbReference type="RefSeq" id="XP_007410565.1">
    <property type="nucleotide sequence ID" value="XM_007410503.1"/>
</dbReference>
<feature type="compositionally biased region" description="Basic and acidic residues" evidence="6">
    <location>
        <begin position="265"/>
        <end position="276"/>
    </location>
</feature>
<evidence type="ECO:0000256" key="1">
    <source>
        <dbReference type="ARBA" id="ARBA00022723"/>
    </source>
</evidence>
<keyword evidence="2" id="KW-0223">Dioxygenase</keyword>
<accession>F4RMS7</accession>
<dbReference type="GO" id="GO:0020037">
    <property type="term" value="F:heme binding"/>
    <property type="evidence" value="ECO:0007669"/>
    <property type="project" value="InterPro"/>
</dbReference>
<keyword evidence="8" id="KW-1185">Reference proteome</keyword>
<protein>
    <recommendedName>
        <fullName evidence="9">Heme peroxidase</fullName>
    </recommendedName>
</protein>
<reference evidence="8" key="1">
    <citation type="journal article" date="2011" name="Proc. Natl. Acad. Sci. U.S.A.">
        <title>Obligate biotrophy features unraveled by the genomic analysis of rust fungi.</title>
        <authorList>
            <person name="Duplessis S."/>
            <person name="Cuomo C.A."/>
            <person name="Lin Y.-C."/>
            <person name="Aerts A."/>
            <person name="Tisserant E."/>
            <person name="Veneault-Fourrey C."/>
            <person name="Joly D.L."/>
            <person name="Hacquard S."/>
            <person name="Amselem J."/>
            <person name="Cantarel B.L."/>
            <person name="Chiu R."/>
            <person name="Coutinho P.M."/>
            <person name="Feau N."/>
            <person name="Field M."/>
            <person name="Frey P."/>
            <person name="Gelhaye E."/>
            <person name="Goldberg J."/>
            <person name="Grabherr M.G."/>
            <person name="Kodira C.D."/>
            <person name="Kohler A."/>
            <person name="Kuees U."/>
            <person name="Lindquist E.A."/>
            <person name="Lucas S.M."/>
            <person name="Mago R."/>
            <person name="Mauceli E."/>
            <person name="Morin E."/>
            <person name="Murat C."/>
            <person name="Pangilinan J.L."/>
            <person name="Park R."/>
            <person name="Pearson M."/>
            <person name="Quesneville H."/>
            <person name="Rouhier N."/>
            <person name="Sakthikumar S."/>
            <person name="Salamov A.A."/>
            <person name="Schmutz J."/>
            <person name="Selles B."/>
            <person name="Shapiro H."/>
            <person name="Tanguay P."/>
            <person name="Tuskan G.A."/>
            <person name="Henrissat B."/>
            <person name="Van de Peer Y."/>
            <person name="Rouze P."/>
            <person name="Ellis J.G."/>
            <person name="Dodds P.N."/>
            <person name="Schein J.E."/>
            <person name="Zhong S."/>
            <person name="Hamelin R.C."/>
            <person name="Grigoriev I.V."/>
            <person name="Szabo L.J."/>
            <person name="Martin F."/>
        </authorList>
    </citation>
    <scope>NUCLEOTIDE SEQUENCE [LARGE SCALE GENOMIC DNA]</scope>
    <source>
        <strain evidence="8">98AG31 / pathotype 3-4-7</strain>
    </source>
</reference>
<dbReference type="GeneID" id="18923001"/>
<dbReference type="eggNOG" id="KOG2408">
    <property type="taxonomic scope" value="Eukaryota"/>
</dbReference>
<evidence type="ECO:0000313" key="8">
    <source>
        <dbReference type="Proteomes" id="UP000001072"/>
    </source>
</evidence>
<dbReference type="OrthoDB" id="823504at2759"/>
<feature type="binding site" description="axial binding residue" evidence="5">
    <location>
        <position position="454"/>
    </location>
    <ligand>
        <name>heme b</name>
        <dbReference type="ChEBI" id="CHEBI:60344"/>
    </ligand>
    <ligandPart>
        <name>Fe</name>
        <dbReference type="ChEBI" id="CHEBI:18248"/>
    </ligandPart>
</feature>
<evidence type="ECO:0008006" key="9">
    <source>
        <dbReference type="Google" id="ProtNLM"/>
    </source>
</evidence>
<evidence type="ECO:0000256" key="4">
    <source>
        <dbReference type="ARBA" id="ARBA00023004"/>
    </source>
</evidence>
<dbReference type="Pfam" id="PF03098">
    <property type="entry name" value="An_peroxidase"/>
    <property type="match status" value="1"/>
</dbReference>
<evidence type="ECO:0000313" key="7">
    <source>
        <dbReference type="EMBL" id="EGG06327.1"/>
    </source>
</evidence>
<keyword evidence="1 5" id="KW-0479">Metal-binding</keyword>
<feature type="region of interest" description="Disordered" evidence="6">
    <location>
        <begin position="265"/>
        <end position="290"/>
    </location>
</feature>
<dbReference type="PROSITE" id="PS50292">
    <property type="entry name" value="PEROXIDASE_3"/>
    <property type="match status" value="1"/>
</dbReference>
<evidence type="ECO:0000256" key="3">
    <source>
        <dbReference type="ARBA" id="ARBA00023002"/>
    </source>
</evidence>
<evidence type="ECO:0000256" key="6">
    <source>
        <dbReference type="SAM" id="MobiDB-lite"/>
    </source>
</evidence>
<dbReference type="PANTHER" id="PTHR11903:SF37">
    <property type="entry name" value="PSI-PRODUCING OXYGENASE A"/>
    <property type="match status" value="1"/>
</dbReference>
<proteinExistence type="predicted"/>
<dbReference type="InParanoid" id="F4RMS7"/>
<dbReference type="GO" id="GO:0006631">
    <property type="term" value="P:fatty acid metabolic process"/>
    <property type="evidence" value="ECO:0007669"/>
    <property type="project" value="UniProtKB-ARBA"/>
</dbReference>
<dbReference type="VEuPathDB" id="FungiDB:MELLADRAFT_106834"/>
<dbReference type="InterPro" id="IPR050783">
    <property type="entry name" value="Oxylipin_biosynth_metab"/>
</dbReference>